<feature type="domain" description="D-glutamate cyclase-like C-terminal" evidence="1">
    <location>
        <begin position="46"/>
        <end position="324"/>
    </location>
</feature>
<evidence type="ECO:0000313" key="2">
    <source>
        <dbReference type="EMBL" id="MQW69032.1"/>
    </source>
</evidence>
<sequence>MADIIGEYVDRLITVEMRNRAMNHNIIAPIYNEARREGGGRPITARAAEALVNRVGAGDVVMIVTGAGYAPEVPNGESDGPPGAAALARALFWGLKAVPVYVTEVCHAPPVIASSNAAGIMIREYELAKNRRMGAAIFTAPEAQSDIRGWARKLLDDLKPKAIVTIERLGPNENGIVHYSTGVAPEGCVNIAPLIEQATERAILTIGIGDNGNEIGFGRIHPFMQDFHPYGRETQTDKPGGAVTVTATDIFLPASVSNWGAYGVAAMLGFLLKNRDLVQTPELEKRIVQACLDAGGWEMRYCTSRFIVDGTEGESSMAIVQLLRDMVRLNIAEPDRGLSHGQMKKTEGTRE</sequence>
<dbReference type="AlphaFoldDB" id="A0A6G1WH63"/>
<dbReference type="Pfam" id="PF14336">
    <property type="entry name" value="GLUCM-like_C"/>
    <property type="match status" value="1"/>
</dbReference>
<evidence type="ECO:0000259" key="1">
    <source>
        <dbReference type="Pfam" id="PF14336"/>
    </source>
</evidence>
<gene>
    <name evidence="2" type="ORF">GHJ91_07525</name>
</gene>
<organism evidence="2">
    <name type="scientific">Sinorhizobium medicae</name>
    <dbReference type="NCBI Taxonomy" id="110321"/>
    <lineage>
        <taxon>Bacteria</taxon>
        <taxon>Pseudomonadati</taxon>
        <taxon>Pseudomonadota</taxon>
        <taxon>Alphaproteobacteria</taxon>
        <taxon>Hyphomicrobiales</taxon>
        <taxon>Rhizobiaceae</taxon>
        <taxon>Sinorhizobium/Ensifer group</taxon>
        <taxon>Sinorhizobium</taxon>
    </lineage>
</organism>
<protein>
    <submittedName>
        <fullName evidence="2">DUF4392 domain-containing protein</fullName>
    </submittedName>
</protein>
<dbReference type="InterPro" id="IPR025504">
    <property type="entry name" value="GLUCM_C"/>
</dbReference>
<accession>A0A6G1WH63</accession>
<dbReference type="EMBL" id="WISB01000042">
    <property type="protein sequence ID" value="MQW69032.1"/>
    <property type="molecule type" value="Genomic_DNA"/>
</dbReference>
<reference evidence="2" key="1">
    <citation type="journal article" date="2013" name="Genome Biol.">
        <title>Comparative genomics of the core and accessory genomes of 48 Sinorhizobium strains comprising five genospecies.</title>
        <authorList>
            <person name="Sugawara M."/>
            <person name="Epstein B."/>
            <person name="Badgley B.D."/>
            <person name="Unno T."/>
            <person name="Xu L."/>
            <person name="Reese J."/>
            <person name="Gyaneshwar P."/>
            <person name="Denny R."/>
            <person name="Mudge J."/>
            <person name="Bharti A.K."/>
            <person name="Farmer A.D."/>
            <person name="May G.D."/>
            <person name="Woodward J.E."/>
            <person name="Medigue C."/>
            <person name="Vallenet D."/>
            <person name="Lajus A."/>
            <person name="Rouy Z."/>
            <person name="Martinez-Vaz B."/>
            <person name="Tiffin P."/>
            <person name="Young N.D."/>
            <person name="Sadowsky M.J."/>
        </authorList>
    </citation>
    <scope>NUCLEOTIDE SEQUENCE</scope>
    <source>
        <strain evidence="2">M1</strain>
    </source>
</reference>
<proteinExistence type="predicted"/>
<dbReference type="Gene3D" id="3.90.1640.20">
    <property type="entry name" value="TON_0340"/>
    <property type="match status" value="1"/>
</dbReference>
<comment type="caution">
    <text evidence="2">The sequence shown here is derived from an EMBL/GenBank/DDBJ whole genome shotgun (WGS) entry which is preliminary data.</text>
</comment>
<name>A0A6G1WH63_9HYPH</name>